<dbReference type="GO" id="GO:0046872">
    <property type="term" value="F:metal ion binding"/>
    <property type="evidence" value="ECO:0007669"/>
    <property type="project" value="UniProtKB-KW"/>
</dbReference>
<sequence length="275" mass="29264">MLIAQLTDLHLRPRGLPALRVVETATMVRRAVARVLALDPRPDAVVITGDIADTPDPREYELARDLLSPLPMPVYAVPGNHDSSEALRTAFADAAWAHQSAAGSLQFAVDVGPVRLVGLDTNVPDETHGFLGAERLDFARNALAAAPDRPTLMALHHPPIPSGMKDMDAIGLRDADALAALVRANPQVGLVVAGHVHRPYVAPFGGAVGIVAPSVCHQTVLNLSGRGKPLFAFEPPAFLLHAWSAETGFISHTIYVEDAAGPYDYSRASGVLWPD</sequence>
<dbReference type="Gene3D" id="3.30.750.180">
    <property type="entry name" value="GpdQ, beta-strand dimerisation domain"/>
    <property type="match status" value="1"/>
</dbReference>
<organism evidence="6 7">
    <name type="scientific">Segnochrobactrum spirostomi</name>
    <dbReference type="NCBI Taxonomy" id="2608987"/>
    <lineage>
        <taxon>Bacteria</taxon>
        <taxon>Pseudomonadati</taxon>
        <taxon>Pseudomonadota</taxon>
        <taxon>Alphaproteobacteria</taxon>
        <taxon>Hyphomicrobiales</taxon>
        <taxon>Segnochrobactraceae</taxon>
        <taxon>Segnochrobactrum</taxon>
    </lineage>
</organism>
<reference evidence="6 7" key="1">
    <citation type="submission" date="2019-09" db="EMBL/GenBank/DDBJ databases">
        <title>Segnochrobactrum spirostomi gen. nov., sp. nov., isolated from the ciliate Spirostomum cf. yagiui and description of a novel family, Segnochrobactraceae fam. nov. within the order Rhizobiales of the class Alphaproteobacteria.</title>
        <authorList>
            <person name="Akter S."/>
            <person name="Shazib S.U.A."/>
            <person name="Shin M.K."/>
        </authorList>
    </citation>
    <scope>NUCLEOTIDE SEQUENCE [LARGE SCALE GENOMIC DNA]</scope>
    <source>
        <strain evidence="6 7">Sp-1</strain>
    </source>
</reference>
<accession>A0A6A7XZY9</accession>
<evidence type="ECO:0000256" key="3">
    <source>
        <dbReference type="ARBA" id="ARBA00023004"/>
    </source>
</evidence>
<dbReference type="InterPro" id="IPR042281">
    <property type="entry name" value="GpdQ_beta-strand"/>
</dbReference>
<dbReference type="EMBL" id="VWNA01000001">
    <property type="protein sequence ID" value="MQT12153.1"/>
    <property type="molecule type" value="Genomic_DNA"/>
</dbReference>
<dbReference type="InterPro" id="IPR029052">
    <property type="entry name" value="Metallo-depent_PP-like"/>
</dbReference>
<keyword evidence="1" id="KW-0479">Metal-binding</keyword>
<dbReference type="InterPro" id="IPR050884">
    <property type="entry name" value="CNP_phosphodiesterase-III"/>
</dbReference>
<feature type="domain" description="Calcineurin-like phosphoesterase" evidence="5">
    <location>
        <begin position="1"/>
        <end position="199"/>
    </location>
</feature>
<keyword evidence="7" id="KW-1185">Reference proteome</keyword>
<dbReference type="AlphaFoldDB" id="A0A6A7XZY9"/>
<name>A0A6A7XZY9_9HYPH</name>
<evidence type="ECO:0000259" key="5">
    <source>
        <dbReference type="Pfam" id="PF00149"/>
    </source>
</evidence>
<comment type="caution">
    <text evidence="6">The sequence shown here is derived from an EMBL/GenBank/DDBJ whole genome shotgun (WGS) entry which is preliminary data.</text>
</comment>
<keyword evidence="2" id="KW-0378">Hydrolase</keyword>
<proteinExistence type="inferred from homology"/>
<evidence type="ECO:0000313" key="7">
    <source>
        <dbReference type="Proteomes" id="UP000332515"/>
    </source>
</evidence>
<dbReference type="CDD" id="cd07402">
    <property type="entry name" value="MPP_GpdQ"/>
    <property type="match status" value="1"/>
</dbReference>
<dbReference type="Proteomes" id="UP000332515">
    <property type="component" value="Unassembled WGS sequence"/>
</dbReference>
<dbReference type="PANTHER" id="PTHR42988:SF2">
    <property type="entry name" value="CYCLIC NUCLEOTIDE PHOSPHODIESTERASE CBUA0032-RELATED"/>
    <property type="match status" value="1"/>
</dbReference>
<dbReference type="Pfam" id="PF00149">
    <property type="entry name" value="Metallophos"/>
    <property type="match status" value="1"/>
</dbReference>
<evidence type="ECO:0000313" key="6">
    <source>
        <dbReference type="EMBL" id="MQT12153.1"/>
    </source>
</evidence>
<keyword evidence="3" id="KW-0408">Iron</keyword>
<dbReference type="PANTHER" id="PTHR42988">
    <property type="entry name" value="PHOSPHOHYDROLASE"/>
    <property type="match status" value="1"/>
</dbReference>
<comment type="similarity">
    <text evidence="4">Belongs to the cyclic nucleotide phosphodiesterase class-III family.</text>
</comment>
<dbReference type="InterPro" id="IPR042283">
    <property type="entry name" value="GpdQ_catalytic"/>
</dbReference>
<dbReference type="SUPFAM" id="SSF56300">
    <property type="entry name" value="Metallo-dependent phosphatases"/>
    <property type="match status" value="1"/>
</dbReference>
<gene>
    <name evidence="6" type="ORF">F0357_05635</name>
</gene>
<dbReference type="InterPro" id="IPR004843">
    <property type="entry name" value="Calcineurin-like_PHP"/>
</dbReference>
<evidence type="ECO:0000256" key="1">
    <source>
        <dbReference type="ARBA" id="ARBA00022723"/>
    </source>
</evidence>
<evidence type="ECO:0000256" key="4">
    <source>
        <dbReference type="ARBA" id="ARBA00025742"/>
    </source>
</evidence>
<evidence type="ECO:0000256" key="2">
    <source>
        <dbReference type="ARBA" id="ARBA00022801"/>
    </source>
</evidence>
<protein>
    <submittedName>
        <fullName evidence="6">Phosphodiesterase</fullName>
    </submittedName>
</protein>
<dbReference type="GO" id="GO:0004112">
    <property type="term" value="F:cyclic-nucleotide phosphodiesterase activity"/>
    <property type="evidence" value="ECO:0007669"/>
    <property type="project" value="InterPro"/>
</dbReference>
<dbReference type="InterPro" id="IPR026575">
    <property type="entry name" value="GpdQ/CpdA-like"/>
</dbReference>
<dbReference type="Gene3D" id="3.60.21.40">
    <property type="entry name" value="GpdQ, catalytic alpha/beta sandwich domain"/>
    <property type="match status" value="1"/>
</dbReference>